<evidence type="ECO:0000256" key="1">
    <source>
        <dbReference type="ARBA" id="ARBA00001936"/>
    </source>
</evidence>
<dbReference type="CDD" id="cd00844">
    <property type="entry name" value="MPP_Dbr1_N"/>
    <property type="match status" value="1"/>
</dbReference>
<dbReference type="SMART" id="SM01124">
    <property type="entry name" value="DBR1"/>
    <property type="match status" value="1"/>
</dbReference>
<dbReference type="STRING" id="418985.A0A1V9X206"/>
<dbReference type="PANTHER" id="PTHR12849:SF0">
    <property type="entry name" value="LARIAT DEBRANCHING ENZYME"/>
    <property type="match status" value="1"/>
</dbReference>
<name>A0A1V9X206_9ACAR</name>
<comment type="subcellular location">
    <subcellularLocation>
        <location evidence="4">Nucleus</location>
    </subcellularLocation>
</comment>
<evidence type="ECO:0000313" key="16">
    <source>
        <dbReference type="EMBL" id="OQR67426.1"/>
    </source>
</evidence>
<dbReference type="GO" id="GO:0008419">
    <property type="term" value="F:RNA lariat debranching enzyme activity"/>
    <property type="evidence" value="ECO:0007669"/>
    <property type="project" value="TreeGrafter"/>
</dbReference>
<comment type="cofactor">
    <cofactor evidence="1">
        <name>Mn(2+)</name>
        <dbReference type="ChEBI" id="CHEBI:29035"/>
    </cofactor>
</comment>
<keyword evidence="9" id="KW-0862">Zinc</keyword>
<dbReference type="InterPro" id="IPR041816">
    <property type="entry name" value="Dbr1_N"/>
</dbReference>
<dbReference type="GO" id="GO:0046872">
    <property type="term" value="F:metal ion binding"/>
    <property type="evidence" value="ECO:0007669"/>
    <property type="project" value="UniProtKB-KW"/>
</dbReference>
<dbReference type="InterPro" id="IPR004843">
    <property type="entry name" value="Calcineurin-like_PHP"/>
</dbReference>
<dbReference type="InParanoid" id="A0A1V9X206"/>
<comment type="function">
    <text evidence="13">Cleaves the 2'-5' phosphodiester linkage at the branch point of lariat intron pre-mRNAs after splicing and converts them into linear molecules that are subsequently degraded. It thereby facilitates ribonucleotide turnover.</text>
</comment>
<keyword evidence="8" id="KW-0378">Hydrolase</keyword>
<dbReference type="FunFam" id="3.60.21.10:FF:000035">
    <property type="entry name" value="Lariat debranching enzyme"/>
    <property type="match status" value="1"/>
</dbReference>
<evidence type="ECO:0000256" key="4">
    <source>
        <dbReference type="ARBA" id="ARBA00004123"/>
    </source>
</evidence>
<evidence type="ECO:0000256" key="2">
    <source>
        <dbReference type="ARBA" id="ARBA00001947"/>
    </source>
</evidence>
<accession>A0A1V9X206</accession>
<dbReference type="PANTHER" id="PTHR12849">
    <property type="entry name" value="RNA LARIAT DEBRANCHING ENZYME"/>
    <property type="match status" value="1"/>
</dbReference>
<sequence length="434" mass="48742">RMHVAVVGCGHGELEKVYGALGRLEASAGFRVDVLLICGDFQAVRNKHDLLSMAVPDKFRQMCDFHRYYSGELKAPVLTVVIGGNHEASAYMDELRFGGWLAPSIFYLGTAGCVRIGDLRLAGLSGIYKGHDYLKGRFEKVPYDKQTVRSTYHIRALDVSRLVALRNIDVVMSHDWPQGICEFGDEEWLRRKKPFFNEDLDSGRLGSPPTRKVLDIVRPGYWFAAHLHVKFAALVPHEDGSKTRFLALDKCLPNRDFLQVIEMPGKAGPLRYDAEWLCILRKTRHLESTSQCNSYALPVEGELVVSEEEIDALIEEWQSDLRVPENFAQTAPPFLADAPPGPVTMYENPQTIAFLQKLGYTKDTSRSDRIQLSDFIADSSQARSKDEDKRDSQEQAESARADSPASGEDQKPLSGQTPTGRTIKRRNASMYNTE</sequence>
<evidence type="ECO:0000256" key="11">
    <source>
        <dbReference type="ARBA" id="ARBA00023211"/>
    </source>
</evidence>
<feature type="domain" description="Lariat debranching enzyme C-terminal" evidence="15">
    <location>
        <begin position="235"/>
        <end position="364"/>
    </location>
</feature>
<keyword evidence="12" id="KW-0539">Nucleus</keyword>
<evidence type="ECO:0000256" key="6">
    <source>
        <dbReference type="ARBA" id="ARBA00022664"/>
    </source>
</evidence>
<evidence type="ECO:0000256" key="12">
    <source>
        <dbReference type="ARBA" id="ARBA00023242"/>
    </source>
</evidence>
<comment type="cofactor">
    <cofactor evidence="2">
        <name>Zn(2+)</name>
        <dbReference type="ChEBI" id="CHEBI:29105"/>
    </cofactor>
</comment>
<keyword evidence="17" id="KW-1185">Reference proteome</keyword>
<dbReference type="InterPro" id="IPR007708">
    <property type="entry name" value="DBR1_C"/>
</dbReference>
<dbReference type="Pfam" id="PF05011">
    <property type="entry name" value="DBR1"/>
    <property type="match status" value="1"/>
</dbReference>
<dbReference type="FunCoup" id="A0A1V9X206">
    <property type="interactions" value="1684"/>
</dbReference>
<comment type="similarity">
    <text evidence="5">Belongs to the lariat debranching enzyme family.</text>
</comment>
<evidence type="ECO:0000313" key="17">
    <source>
        <dbReference type="Proteomes" id="UP000192247"/>
    </source>
</evidence>
<dbReference type="OrthoDB" id="407609at2759"/>
<proteinExistence type="inferred from homology"/>
<dbReference type="Pfam" id="PF00149">
    <property type="entry name" value="Metallophos"/>
    <property type="match status" value="1"/>
</dbReference>
<organism evidence="16 17">
    <name type="scientific">Tropilaelaps mercedesae</name>
    <dbReference type="NCBI Taxonomy" id="418985"/>
    <lineage>
        <taxon>Eukaryota</taxon>
        <taxon>Metazoa</taxon>
        <taxon>Ecdysozoa</taxon>
        <taxon>Arthropoda</taxon>
        <taxon>Chelicerata</taxon>
        <taxon>Arachnida</taxon>
        <taxon>Acari</taxon>
        <taxon>Parasitiformes</taxon>
        <taxon>Mesostigmata</taxon>
        <taxon>Gamasina</taxon>
        <taxon>Dermanyssoidea</taxon>
        <taxon>Laelapidae</taxon>
        <taxon>Tropilaelaps</taxon>
    </lineage>
</organism>
<keyword evidence="6" id="KW-0507">mRNA processing</keyword>
<reference evidence="16 17" key="1">
    <citation type="journal article" date="2017" name="Gigascience">
        <title>Draft genome of the honey bee ectoparasitic mite, Tropilaelaps mercedesae, is shaped by the parasitic life history.</title>
        <authorList>
            <person name="Dong X."/>
            <person name="Armstrong S.D."/>
            <person name="Xia D."/>
            <person name="Makepeace B.L."/>
            <person name="Darby A.C."/>
            <person name="Kadowaki T."/>
        </authorList>
    </citation>
    <scope>NUCLEOTIDE SEQUENCE [LARGE SCALE GENOMIC DNA]</scope>
    <source>
        <strain evidence="16">Wuxi-XJTLU</strain>
    </source>
</reference>
<evidence type="ECO:0000256" key="9">
    <source>
        <dbReference type="ARBA" id="ARBA00022833"/>
    </source>
</evidence>
<evidence type="ECO:0000259" key="15">
    <source>
        <dbReference type="SMART" id="SM01124"/>
    </source>
</evidence>
<dbReference type="Proteomes" id="UP000192247">
    <property type="component" value="Unassembled WGS sequence"/>
</dbReference>
<evidence type="ECO:0000256" key="8">
    <source>
        <dbReference type="ARBA" id="ARBA00022801"/>
    </source>
</evidence>
<evidence type="ECO:0000256" key="5">
    <source>
        <dbReference type="ARBA" id="ARBA00006045"/>
    </source>
</evidence>
<protein>
    <submittedName>
        <fullName evidence="16">Lariat debranching enzyme-like</fullName>
    </submittedName>
</protein>
<feature type="region of interest" description="Disordered" evidence="14">
    <location>
        <begin position="372"/>
        <end position="434"/>
    </location>
</feature>
<feature type="compositionally biased region" description="Basic and acidic residues" evidence="14">
    <location>
        <begin position="383"/>
        <end position="400"/>
    </location>
</feature>
<dbReference type="GO" id="GO:0005634">
    <property type="term" value="C:nucleus"/>
    <property type="evidence" value="ECO:0007669"/>
    <property type="project" value="UniProtKB-SubCell"/>
</dbReference>
<dbReference type="EMBL" id="MNPL01028881">
    <property type="protein sequence ID" value="OQR67426.1"/>
    <property type="molecule type" value="Genomic_DNA"/>
</dbReference>
<gene>
    <name evidence="16" type="ORF">BIW11_13537</name>
</gene>
<evidence type="ECO:0000256" key="3">
    <source>
        <dbReference type="ARBA" id="ARBA00001954"/>
    </source>
</evidence>
<comment type="cofactor">
    <cofactor evidence="3">
        <name>Fe(2+)</name>
        <dbReference type="ChEBI" id="CHEBI:29033"/>
    </cofactor>
</comment>
<evidence type="ECO:0000256" key="10">
    <source>
        <dbReference type="ARBA" id="ARBA00023004"/>
    </source>
</evidence>
<evidence type="ECO:0000256" key="14">
    <source>
        <dbReference type="SAM" id="MobiDB-lite"/>
    </source>
</evidence>
<dbReference type="SUPFAM" id="SSF56300">
    <property type="entry name" value="Metallo-dependent phosphatases"/>
    <property type="match status" value="1"/>
</dbReference>
<keyword evidence="11" id="KW-0464">Manganese</keyword>
<dbReference type="GO" id="GO:0000398">
    <property type="term" value="P:mRNA splicing, via spliceosome"/>
    <property type="evidence" value="ECO:0007669"/>
    <property type="project" value="TreeGrafter"/>
</dbReference>
<keyword evidence="7" id="KW-0479">Metal-binding</keyword>
<dbReference type="AlphaFoldDB" id="A0A1V9X206"/>
<comment type="caution">
    <text evidence="16">The sequence shown here is derived from an EMBL/GenBank/DDBJ whole genome shotgun (WGS) entry which is preliminary data.</text>
</comment>
<feature type="non-terminal residue" evidence="16">
    <location>
        <position position="1"/>
    </location>
</feature>
<evidence type="ECO:0000256" key="13">
    <source>
        <dbReference type="ARBA" id="ARBA00058627"/>
    </source>
</evidence>
<keyword evidence="10" id="KW-0408">Iron</keyword>
<dbReference type="InterPro" id="IPR029052">
    <property type="entry name" value="Metallo-depent_PP-like"/>
</dbReference>
<evidence type="ECO:0000256" key="7">
    <source>
        <dbReference type="ARBA" id="ARBA00022723"/>
    </source>
</evidence>